<organism evidence="2 3">
    <name type="scientific">Kitasatospora kazusensis</name>
    <dbReference type="NCBI Taxonomy" id="407974"/>
    <lineage>
        <taxon>Bacteria</taxon>
        <taxon>Bacillati</taxon>
        <taxon>Actinomycetota</taxon>
        <taxon>Actinomycetes</taxon>
        <taxon>Kitasatosporales</taxon>
        <taxon>Streptomycetaceae</taxon>
        <taxon>Kitasatospora</taxon>
    </lineage>
</organism>
<comment type="caution">
    <text evidence="2">The sequence shown here is derived from an EMBL/GenBank/DDBJ whole genome shotgun (WGS) entry which is preliminary data.</text>
</comment>
<evidence type="ECO:0000313" key="3">
    <source>
        <dbReference type="Proteomes" id="UP001422759"/>
    </source>
</evidence>
<dbReference type="Pfam" id="PF09481">
    <property type="entry name" value="CRISPR_Cse1"/>
    <property type="match status" value="1"/>
</dbReference>
<dbReference type="NCBIfam" id="TIGR02547">
    <property type="entry name" value="casA_cse1"/>
    <property type="match status" value="1"/>
</dbReference>
<name>A0ABP5LVU7_9ACTN</name>
<feature type="region of interest" description="Disordered" evidence="1">
    <location>
        <begin position="290"/>
        <end position="319"/>
    </location>
</feature>
<feature type="compositionally biased region" description="Low complexity" evidence="1">
    <location>
        <begin position="300"/>
        <end position="309"/>
    </location>
</feature>
<reference evidence="3" key="1">
    <citation type="journal article" date="2019" name="Int. J. Syst. Evol. Microbiol.">
        <title>The Global Catalogue of Microorganisms (GCM) 10K type strain sequencing project: providing services to taxonomists for standard genome sequencing and annotation.</title>
        <authorList>
            <consortium name="The Broad Institute Genomics Platform"/>
            <consortium name="The Broad Institute Genome Sequencing Center for Infectious Disease"/>
            <person name="Wu L."/>
            <person name="Ma J."/>
        </authorList>
    </citation>
    <scope>NUCLEOTIDE SEQUENCE [LARGE SCALE GENOMIC DNA]</scope>
    <source>
        <strain evidence="3">JCM 14560</strain>
    </source>
</reference>
<gene>
    <name evidence="2" type="primary">casA_2</name>
    <name evidence="2" type="ORF">GCM10009760_53900</name>
</gene>
<sequence>MPEYNLVDEAWLTLRPVGAGPPRGVGLAEALLDAHAFEGVVVEFSTQLPAVMRQVLLPVFGDALGVPSGRAEWAERFSRGRLSDGEAERLRRYLDEHRDRFDLFSEVAPFGQAAGLRTAKDETKGSAALVATAASGNNVPLFASRTDADPLELTPAQAVHWLLHTLCWDTAAIKTGAAGDPQVKAGKTTGNPTGPLGQLGVVMPVGRTLYETLLLNLPWTPASQVGEPQWKRPPAGPGWEPRYAEGLLDLWTWQGRRIRLIPQAGAGGPKVTRVVVCAGDRLEAIPASEPHTTWNLGQPAKKAGGAKSAVGERRPRRHTPGKAAWRGLEALLAPARESNGKFETSALLEQFNALLEAGTLEETYPLQVQTFGIVYGTQSSVVEDVLHDAVPLPLPALRDGGEVHDLLLEVADQAEKLAWTVNNLSADLRRAVGADPVPWDKGQRPGELLLHVLDPLVRRLLAGVQRAGSDEAVLARGRLAWEQVAWQAARSVAEPLFDAAPADAFRGREVQQAGKGTRTSVYSLGAAESNFRRQLAFILPRQADVLRAAAAARRETETRATEDGSTLGAGI</sequence>
<protein>
    <submittedName>
        <fullName evidence="2">Type I-E CRISPR-associated protein Cse1/CasA</fullName>
    </submittedName>
</protein>
<keyword evidence="3" id="KW-1185">Reference proteome</keyword>
<dbReference type="RefSeq" id="WP_344468572.1">
    <property type="nucleotide sequence ID" value="NZ_BAAANT010000043.1"/>
</dbReference>
<accession>A0ABP5LVU7</accession>
<evidence type="ECO:0000256" key="1">
    <source>
        <dbReference type="SAM" id="MobiDB-lite"/>
    </source>
</evidence>
<dbReference type="Proteomes" id="UP001422759">
    <property type="component" value="Unassembled WGS sequence"/>
</dbReference>
<proteinExistence type="predicted"/>
<dbReference type="InterPro" id="IPR013381">
    <property type="entry name" value="CRISPR-assoc_prot_Cse1"/>
</dbReference>
<dbReference type="CDD" id="cd09729">
    <property type="entry name" value="Cse1_I-E"/>
    <property type="match status" value="1"/>
</dbReference>
<evidence type="ECO:0000313" key="2">
    <source>
        <dbReference type="EMBL" id="GAA2154723.1"/>
    </source>
</evidence>
<dbReference type="Gene3D" id="1.10.132.100">
    <property type="match status" value="1"/>
</dbReference>
<dbReference type="EMBL" id="BAAANT010000043">
    <property type="protein sequence ID" value="GAA2154723.1"/>
    <property type="molecule type" value="Genomic_DNA"/>
</dbReference>